<keyword evidence="6" id="KW-0520">NAD</keyword>
<name>A0A0A1YE84_9PSED</name>
<comment type="pathway">
    <text evidence="10">Amine and polyamine biosynthesis; betaine biosynthesis via choline pathway; betaine aldehyde from choline (cytochrome c reductase route): step 1/1.</text>
</comment>
<feature type="domain" description="Glucose-methanol-choline oxidoreductase N-terminal" evidence="11">
    <location>
        <begin position="87"/>
        <end position="110"/>
    </location>
</feature>
<reference evidence="13 14" key="1">
    <citation type="journal article" date="2014" name="Genome Announc.">
        <title>Draft Genome Sequence of Petroleum Oil-Degrading Marine Bacterium Pseudomonas taeanensis Strain MS-3, Isolated from a Crude Oil-Contaminated Seashore.</title>
        <authorList>
            <person name="Lee S.Y."/>
            <person name="Kim S.H."/>
            <person name="Lee D.G."/>
            <person name="Shin S."/>
            <person name="Yun S.H."/>
            <person name="Choi C.W."/>
            <person name="Chung Y.H."/>
            <person name="Choi J.S."/>
            <person name="Kahng H.Y."/>
            <person name="Kim S.I."/>
        </authorList>
    </citation>
    <scope>NUCLEOTIDE SEQUENCE [LARGE SCALE GENOMIC DNA]</scope>
    <source>
        <strain evidence="13 14">MS-3</strain>
    </source>
</reference>
<keyword evidence="5 13" id="KW-0560">Oxidoreductase</keyword>
<dbReference type="InterPro" id="IPR036188">
    <property type="entry name" value="FAD/NAD-bd_sf"/>
</dbReference>
<gene>
    <name evidence="13" type="ORF">TMS3_0122970</name>
</gene>
<dbReference type="NCBIfam" id="TIGR01810">
    <property type="entry name" value="betA"/>
    <property type="match status" value="1"/>
</dbReference>
<protein>
    <recommendedName>
        <fullName evidence="7 10">Choline dehydrogenase</fullName>
        <ecNumber evidence="7 10">1.1.99.1</ecNumber>
    </recommendedName>
</protein>
<dbReference type="UniPathway" id="UPA00529">
    <property type="reaction ID" value="UER00385"/>
</dbReference>
<accession>A0A0A1YE84</accession>
<organism evidence="13 14">
    <name type="scientific">Pseudomonas taeanensis MS-3</name>
    <dbReference type="NCBI Taxonomy" id="1395571"/>
    <lineage>
        <taxon>Bacteria</taxon>
        <taxon>Pseudomonadati</taxon>
        <taxon>Pseudomonadota</taxon>
        <taxon>Gammaproteobacteria</taxon>
        <taxon>Pseudomonadales</taxon>
        <taxon>Pseudomonadaceae</taxon>
        <taxon>Pseudomonas</taxon>
    </lineage>
</organism>
<dbReference type="GO" id="GO:0019285">
    <property type="term" value="P:glycine betaine biosynthetic process from choline"/>
    <property type="evidence" value="ECO:0007669"/>
    <property type="project" value="UniProtKB-UniRule"/>
</dbReference>
<keyword evidence="14" id="KW-1185">Reference proteome</keyword>
<dbReference type="GO" id="GO:0008812">
    <property type="term" value="F:choline dehydrogenase activity"/>
    <property type="evidence" value="ECO:0007669"/>
    <property type="project" value="UniProtKB-UniRule"/>
</dbReference>
<dbReference type="PANTHER" id="PTHR11552">
    <property type="entry name" value="GLUCOSE-METHANOL-CHOLINE GMC OXIDOREDUCTASE"/>
    <property type="match status" value="1"/>
</dbReference>
<evidence type="ECO:0000256" key="2">
    <source>
        <dbReference type="ARBA" id="ARBA00010790"/>
    </source>
</evidence>
<dbReference type="InterPro" id="IPR000172">
    <property type="entry name" value="GMC_OxRdtase_N"/>
</dbReference>
<dbReference type="Pfam" id="PF00732">
    <property type="entry name" value="GMC_oxred_N"/>
    <property type="match status" value="1"/>
</dbReference>
<feature type="binding site" evidence="8">
    <location>
        <position position="89"/>
    </location>
    <ligand>
        <name>FAD</name>
        <dbReference type="ChEBI" id="CHEBI:57692"/>
    </ligand>
</feature>
<comment type="caution">
    <text evidence="13">The sequence shown here is derived from an EMBL/GenBank/DDBJ whole genome shotgun (WGS) entry which is preliminary data.</text>
</comment>
<evidence type="ECO:0000256" key="9">
    <source>
        <dbReference type="RuleBase" id="RU003968"/>
    </source>
</evidence>
<dbReference type="NCBIfam" id="NF002550">
    <property type="entry name" value="PRK02106.1"/>
    <property type="match status" value="1"/>
</dbReference>
<dbReference type="Gene3D" id="3.50.50.60">
    <property type="entry name" value="FAD/NAD(P)-binding domain"/>
    <property type="match status" value="1"/>
</dbReference>
<comment type="cofactor">
    <cofactor evidence="1 8">
        <name>FAD</name>
        <dbReference type="ChEBI" id="CHEBI:57692"/>
    </cofactor>
</comment>
<evidence type="ECO:0000256" key="8">
    <source>
        <dbReference type="PIRSR" id="PIRSR000137-2"/>
    </source>
</evidence>
<feature type="domain" description="Glucose-methanol-choline oxidoreductase N-terminal" evidence="12">
    <location>
        <begin position="260"/>
        <end position="274"/>
    </location>
</feature>
<dbReference type="PIRSF" id="PIRSF000137">
    <property type="entry name" value="Alcohol_oxidase"/>
    <property type="match status" value="1"/>
</dbReference>
<dbReference type="Pfam" id="PF05199">
    <property type="entry name" value="GMC_oxred_C"/>
    <property type="match status" value="1"/>
</dbReference>
<evidence type="ECO:0000259" key="11">
    <source>
        <dbReference type="PROSITE" id="PS00623"/>
    </source>
</evidence>
<proteinExistence type="inferred from homology"/>
<dbReference type="Proteomes" id="UP000030063">
    <property type="component" value="Unassembled WGS sequence"/>
</dbReference>
<dbReference type="InterPro" id="IPR011533">
    <property type="entry name" value="BetA"/>
</dbReference>
<evidence type="ECO:0000259" key="12">
    <source>
        <dbReference type="PROSITE" id="PS00624"/>
    </source>
</evidence>
<dbReference type="eggNOG" id="COG2303">
    <property type="taxonomic scope" value="Bacteria"/>
</dbReference>
<dbReference type="OrthoDB" id="9785276at2"/>
<dbReference type="EC" id="1.1.99.1" evidence="7 10"/>
<dbReference type="Gene3D" id="3.30.560.10">
    <property type="entry name" value="Glucose Oxidase, domain 3"/>
    <property type="match status" value="1"/>
</dbReference>
<evidence type="ECO:0000256" key="10">
    <source>
        <dbReference type="RuleBase" id="RU003969"/>
    </source>
</evidence>
<evidence type="ECO:0000313" key="14">
    <source>
        <dbReference type="Proteomes" id="UP000030063"/>
    </source>
</evidence>
<sequence>MSEQVFDQVFDYVIVGSGSAGSVLADRLSADGTHQVLVLEFGGKDNSIFIQMPTAFSIPLNKPRFDWELYTEAEPGLKGRKIHQARGKVIGGSSSINGMAYVRGCAGDYEEWVELGAEGWGYADVLPYFKRAEDCLYGADQYRSSGGPVGVCNGNNMKNPLYRAFIEAGRQAGYGQTDDYNGYRQEGFCRMDMSVRDGVRSSTANAYLKPALNRVNLHLQMHALTTRVLLEGKRAVGVEYRQQGKTFRVQARREVILCASAFNSPKLLMLSGIGPAEQLHKHGIEVVHDLPGVGENLHDHLEVWVQQACTQKITLNGWLNPFGQLLIGARWFFFKSGLGASNQFESNGYIRSRAGLKYPDLQYHFLAGAIAYDGSSAAEGHGFQVHLGANKPKSRGYVRLKSSDPAAAPEIFLNYLDEEEDKQAFRAGLRLTREIFAQPAFKPFLGEELSPGKQVQSDDEIDDWLARSAETAYHPCGSCRMGTDPMAVVDPQCRVHGIDNLRVVDSSIMPTVTNGNLNAPTIMIGEKGADHILGRGMLKPSDAPVFVVPDWELSQRERGPTNG</sequence>
<dbReference type="GO" id="GO:0050660">
    <property type="term" value="F:flavin adenine dinucleotide binding"/>
    <property type="evidence" value="ECO:0007669"/>
    <property type="project" value="InterPro"/>
</dbReference>
<dbReference type="GO" id="GO:0016020">
    <property type="term" value="C:membrane"/>
    <property type="evidence" value="ECO:0007669"/>
    <property type="project" value="TreeGrafter"/>
</dbReference>
<evidence type="ECO:0000313" key="13">
    <source>
        <dbReference type="EMBL" id="KFX68062.1"/>
    </source>
</evidence>
<comment type="catalytic activity">
    <reaction evidence="10">
        <text>choline + A = betaine aldehyde + AH2</text>
        <dbReference type="Rhea" id="RHEA:17433"/>
        <dbReference type="ChEBI" id="CHEBI:13193"/>
        <dbReference type="ChEBI" id="CHEBI:15354"/>
        <dbReference type="ChEBI" id="CHEBI:15710"/>
        <dbReference type="ChEBI" id="CHEBI:17499"/>
        <dbReference type="EC" id="1.1.99.1"/>
    </reaction>
</comment>
<dbReference type="PROSITE" id="PS00624">
    <property type="entry name" value="GMC_OXRED_2"/>
    <property type="match status" value="1"/>
</dbReference>
<dbReference type="AlphaFoldDB" id="A0A0A1YE84"/>
<dbReference type="InterPro" id="IPR007867">
    <property type="entry name" value="GMC_OxRtase_C"/>
</dbReference>
<evidence type="ECO:0000256" key="3">
    <source>
        <dbReference type="ARBA" id="ARBA00022630"/>
    </source>
</evidence>
<evidence type="ECO:0000256" key="5">
    <source>
        <dbReference type="ARBA" id="ARBA00023002"/>
    </source>
</evidence>
<dbReference type="STRING" id="1395571.TMS3_0122970"/>
<evidence type="ECO:0000256" key="7">
    <source>
        <dbReference type="NCBIfam" id="TIGR01810"/>
    </source>
</evidence>
<evidence type="ECO:0000256" key="1">
    <source>
        <dbReference type="ARBA" id="ARBA00001974"/>
    </source>
</evidence>
<dbReference type="PROSITE" id="PS00623">
    <property type="entry name" value="GMC_OXRED_1"/>
    <property type="match status" value="1"/>
</dbReference>
<dbReference type="SUPFAM" id="SSF54373">
    <property type="entry name" value="FAD-linked reductases, C-terminal domain"/>
    <property type="match status" value="1"/>
</dbReference>
<keyword evidence="4 8" id="KW-0274">FAD</keyword>
<evidence type="ECO:0000256" key="4">
    <source>
        <dbReference type="ARBA" id="ARBA00022827"/>
    </source>
</evidence>
<evidence type="ECO:0000256" key="6">
    <source>
        <dbReference type="ARBA" id="ARBA00023027"/>
    </source>
</evidence>
<dbReference type="RefSeq" id="WP_025167531.1">
    <property type="nucleotide sequence ID" value="NZ_AWSQ01000009.1"/>
</dbReference>
<keyword evidence="3 9" id="KW-0285">Flavoprotein</keyword>
<dbReference type="SUPFAM" id="SSF51905">
    <property type="entry name" value="FAD/NAD(P)-binding domain"/>
    <property type="match status" value="1"/>
</dbReference>
<dbReference type="InterPro" id="IPR012132">
    <property type="entry name" value="GMC_OxRdtase"/>
</dbReference>
<dbReference type="EMBL" id="AWSQ01000009">
    <property type="protein sequence ID" value="KFX68062.1"/>
    <property type="molecule type" value="Genomic_DNA"/>
</dbReference>
<dbReference type="PANTHER" id="PTHR11552:SF147">
    <property type="entry name" value="CHOLINE DEHYDROGENASE, MITOCHONDRIAL"/>
    <property type="match status" value="1"/>
</dbReference>
<comment type="similarity">
    <text evidence="2 9">Belongs to the GMC oxidoreductase family.</text>
</comment>